<dbReference type="InterPro" id="IPR006175">
    <property type="entry name" value="YjgF/YER057c/UK114"/>
</dbReference>
<protein>
    <submittedName>
        <fullName evidence="1">Enamine deaminase RidA (YjgF/YER057c/UK114 family)</fullName>
    </submittedName>
</protein>
<dbReference type="Gene3D" id="3.30.1330.40">
    <property type="entry name" value="RutC-like"/>
    <property type="match status" value="1"/>
</dbReference>
<proteinExistence type="predicted"/>
<dbReference type="AlphaFoldDB" id="A0A841H5Z6"/>
<dbReference type="InterPro" id="IPR035959">
    <property type="entry name" value="RutC-like_sf"/>
</dbReference>
<reference evidence="1 2" key="1">
    <citation type="submission" date="2020-08" db="EMBL/GenBank/DDBJ databases">
        <title>Genomic Encyclopedia of Type Strains, Phase IV (KMG-IV): sequencing the most valuable type-strain genomes for metagenomic binning, comparative biology and taxonomic classification.</title>
        <authorList>
            <person name="Goeker M."/>
        </authorList>
    </citation>
    <scope>NUCLEOTIDE SEQUENCE [LARGE SCALE GENOMIC DNA]</scope>
    <source>
        <strain evidence="1 2">DSM 29007</strain>
    </source>
</reference>
<evidence type="ECO:0000313" key="1">
    <source>
        <dbReference type="EMBL" id="MBB6073352.1"/>
    </source>
</evidence>
<name>A0A841H5Z6_9BACT</name>
<keyword evidence="2" id="KW-1185">Reference proteome</keyword>
<dbReference type="CDD" id="cd00448">
    <property type="entry name" value="YjgF_YER057c_UK114_family"/>
    <property type="match status" value="1"/>
</dbReference>
<dbReference type="PANTHER" id="PTHR43857:SF1">
    <property type="entry name" value="YJGH FAMILY PROTEIN"/>
    <property type="match status" value="1"/>
</dbReference>
<dbReference type="SUPFAM" id="SSF55298">
    <property type="entry name" value="YjgF-like"/>
    <property type="match status" value="1"/>
</dbReference>
<evidence type="ECO:0000313" key="2">
    <source>
        <dbReference type="Proteomes" id="UP000582837"/>
    </source>
</evidence>
<dbReference type="PANTHER" id="PTHR43857">
    <property type="entry name" value="BLR7761 PROTEIN"/>
    <property type="match status" value="1"/>
</dbReference>
<comment type="caution">
    <text evidence="1">The sequence shown here is derived from an EMBL/GenBank/DDBJ whole genome shotgun (WGS) entry which is preliminary data.</text>
</comment>
<organism evidence="1 2">
    <name type="scientific">Longimicrobium terrae</name>
    <dbReference type="NCBI Taxonomy" id="1639882"/>
    <lineage>
        <taxon>Bacteria</taxon>
        <taxon>Pseudomonadati</taxon>
        <taxon>Gemmatimonadota</taxon>
        <taxon>Longimicrobiia</taxon>
        <taxon>Longimicrobiales</taxon>
        <taxon>Longimicrobiaceae</taxon>
        <taxon>Longimicrobium</taxon>
    </lineage>
</organism>
<dbReference type="Pfam" id="PF01042">
    <property type="entry name" value="Ribonuc_L-PSP"/>
    <property type="match status" value="1"/>
</dbReference>
<dbReference type="EMBL" id="JACHIA010000023">
    <property type="protein sequence ID" value="MBB6073352.1"/>
    <property type="molecule type" value="Genomic_DNA"/>
</dbReference>
<dbReference type="Proteomes" id="UP000582837">
    <property type="component" value="Unassembled WGS sequence"/>
</dbReference>
<gene>
    <name evidence="1" type="ORF">HNQ61_005019</name>
</gene>
<accession>A0A841H5Z6</accession>
<dbReference type="RefSeq" id="WP_170033049.1">
    <property type="nucleotide sequence ID" value="NZ_JABDTL010000001.1"/>
</dbReference>
<sequence>MSRVLQPAHWGAPKGYVNGMEAEGRTVFVAGQIGWNPATCEFETDDFIGQVDQALRNIVTILAEAGAGPEHVTRMTWYITDRAAYLDNTRALGRVYRELFGKHFPAMAVVIVAGLLEEQAKVEIEATAVH</sequence>